<comment type="similarity">
    <text evidence="1 5 6">Belongs to the EF-Ts family.</text>
</comment>
<accession>A0A6J4VMA8</accession>
<dbReference type="SUPFAM" id="SSF46934">
    <property type="entry name" value="UBA-like"/>
    <property type="match status" value="1"/>
</dbReference>
<comment type="subcellular location">
    <subcellularLocation>
        <location evidence="5 7">Cytoplasm</location>
    </subcellularLocation>
</comment>
<sequence>MAVTTDDIKKLRAMTGAGMMDVKKTLDETDGDIERAAALLRERGVAKAAKKADREAREGFVGSYIHHNGKIATLVELNCETDFVARNSQFQALARDLAIHTAMANPTYKGRDDVPAEVAEAERTVLAEQAKQEGKPENVVAKMVEGRLNKFYEEVCLLEQPFIKDDKKTVEQLLKEAISTIGENIQVGSFYRIAIGE</sequence>
<evidence type="ECO:0000259" key="8">
    <source>
        <dbReference type="Pfam" id="PF00889"/>
    </source>
</evidence>
<evidence type="ECO:0000256" key="2">
    <source>
        <dbReference type="ARBA" id="ARBA00016956"/>
    </source>
</evidence>
<dbReference type="PANTHER" id="PTHR11741:SF0">
    <property type="entry name" value="ELONGATION FACTOR TS, MITOCHONDRIAL"/>
    <property type="match status" value="1"/>
</dbReference>
<keyword evidence="5" id="KW-0963">Cytoplasm</keyword>
<dbReference type="PROSITE" id="PS01127">
    <property type="entry name" value="EF_TS_2"/>
    <property type="match status" value="1"/>
</dbReference>
<dbReference type="InterPro" id="IPR009060">
    <property type="entry name" value="UBA-like_sf"/>
</dbReference>
<dbReference type="InterPro" id="IPR036402">
    <property type="entry name" value="EF-Ts_dimer_sf"/>
</dbReference>
<evidence type="ECO:0000256" key="6">
    <source>
        <dbReference type="RuleBase" id="RU000642"/>
    </source>
</evidence>
<dbReference type="SUPFAM" id="SSF54713">
    <property type="entry name" value="Elongation factor Ts (EF-Ts), dimerisation domain"/>
    <property type="match status" value="1"/>
</dbReference>
<reference evidence="9" key="1">
    <citation type="submission" date="2020-02" db="EMBL/GenBank/DDBJ databases">
        <authorList>
            <person name="Meier V. D."/>
        </authorList>
    </citation>
    <scope>NUCLEOTIDE SEQUENCE</scope>
    <source>
        <strain evidence="9">AVDCRST_MAG86</strain>
    </source>
</reference>
<dbReference type="FunFam" id="1.10.286.20:FF:000001">
    <property type="entry name" value="Elongation factor Ts"/>
    <property type="match status" value="1"/>
</dbReference>
<evidence type="ECO:0000256" key="4">
    <source>
        <dbReference type="ARBA" id="ARBA00022917"/>
    </source>
</evidence>
<name>A0A6J4VMA8_9DEIN</name>
<dbReference type="Gene3D" id="3.30.479.20">
    <property type="entry name" value="Elongation factor Ts, dimerisation domain"/>
    <property type="match status" value="1"/>
</dbReference>
<evidence type="ECO:0000256" key="3">
    <source>
        <dbReference type="ARBA" id="ARBA00022768"/>
    </source>
</evidence>
<dbReference type="PANTHER" id="PTHR11741">
    <property type="entry name" value="ELONGATION FACTOR TS"/>
    <property type="match status" value="1"/>
</dbReference>
<dbReference type="InterPro" id="IPR014039">
    <property type="entry name" value="Transl_elong_EFTs/EF1B_dimer"/>
</dbReference>
<protein>
    <recommendedName>
        <fullName evidence="2 5">Elongation factor Ts</fullName>
        <shortName evidence="5">EF-Ts</shortName>
    </recommendedName>
</protein>
<dbReference type="AlphaFoldDB" id="A0A6J4VMA8"/>
<dbReference type="InterPro" id="IPR001816">
    <property type="entry name" value="Transl_elong_EFTs/EF1B"/>
</dbReference>
<dbReference type="NCBIfam" id="TIGR00116">
    <property type="entry name" value="tsf"/>
    <property type="match status" value="1"/>
</dbReference>
<keyword evidence="3 5" id="KW-0251">Elongation factor</keyword>
<dbReference type="EMBL" id="CADCWP010000268">
    <property type="protein sequence ID" value="CAA9582186.1"/>
    <property type="molecule type" value="Genomic_DNA"/>
</dbReference>
<dbReference type="Gene3D" id="1.10.8.10">
    <property type="entry name" value="DNA helicase RuvA subunit, C-terminal domain"/>
    <property type="match status" value="1"/>
</dbReference>
<evidence type="ECO:0000256" key="1">
    <source>
        <dbReference type="ARBA" id="ARBA00005532"/>
    </source>
</evidence>
<keyword evidence="4 5" id="KW-0648">Protein biosynthesis</keyword>
<gene>
    <name evidence="5" type="primary">tsf</name>
    <name evidence="9" type="ORF">AVDCRST_MAG86-2995</name>
</gene>
<evidence type="ECO:0000256" key="7">
    <source>
        <dbReference type="RuleBase" id="RU000643"/>
    </source>
</evidence>
<dbReference type="GO" id="GO:0003746">
    <property type="term" value="F:translation elongation factor activity"/>
    <property type="evidence" value="ECO:0007669"/>
    <property type="project" value="UniProtKB-UniRule"/>
</dbReference>
<dbReference type="FunFam" id="1.10.8.10:FF:000001">
    <property type="entry name" value="Elongation factor Ts"/>
    <property type="match status" value="1"/>
</dbReference>
<dbReference type="Gene3D" id="1.10.286.20">
    <property type="match status" value="1"/>
</dbReference>
<organism evidence="9">
    <name type="scientific">uncultured Truepera sp</name>
    <dbReference type="NCBI Taxonomy" id="543023"/>
    <lineage>
        <taxon>Bacteria</taxon>
        <taxon>Thermotogati</taxon>
        <taxon>Deinococcota</taxon>
        <taxon>Deinococci</taxon>
        <taxon>Trueperales</taxon>
        <taxon>Trueperaceae</taxon>
        <taxon>Truepera</taxon>
        <taxon>environmental samples</taxon>
    </lineage>
</organism>
<feature type="region of interest" description="Involved in Mg(2+) ion dislocation from EF-Tu" evidence="5">
    <location>
        <begin position="81"/>
        <end position="84"/>
    </location>
</feature>
<dbReference type="HAMAP" id="MF_00050">
    <property type="entry name" value="EF_Ts"/>
    <property type="match status" value="1"/>
</dbReference>
<dbReference type="Pfam" id="PF00889">
    <property type="entry name" value="EF_TS"/>
    <property type="match status" value="1"/>
</dbReference>
<feature type="domain" description="Translation elongation factor EFTs/EF1B dimerisation" evidence="8">
    <location>
        <begin position="32"/>
        <end position="197"/>
    </location>
</feature>
<comment type="function">
    <text evidence="5 6">Associates with the EF-Tu.GDP complex and induces the exchange of GDP to GTP. It remains bound to the aminoacyl-tRNA.EF-Tu.GTP complex up to the GTP hydrolysis stage on the ribosome.</text>
</comment>
<evidence type="ECO:0000313" key="9">
    <source>
        <dbReference type="EMBL" id="CAA9582186.1"/>
    </source>
</evidence>
<proteinExistence type="inferred from homology"/>
<dbReference type="CDD" id="cd14275">
    <property type="entry name" value="UBA_EF-Ts"/>
    <property type="match status" value="1"/>
</dbReference>
<dbReference type="InterPro" id="IPR018101">
    <property type="entry name" value="Transl_elong_Ts_CS"/>
</dbReference>
<evidence type="ECO:0000256" key="5">
    <source>
        <dbReference type="HAMAP-Rule" id="MF_00050"/>
    </source>
</evidence>
<dbReference type="GO" id="GO:0005737">
    <property type="term" value="C:cytoplasm"/>
    <property type="evidence" value="ECO:0007669"/>
    <property type="project" value="UniProtKB-SubCell"/>
</dbReference>